<dbReference type="Proteomes" id="UP000000430">
    <property type="component" value="Chromosome"/>
</dbReference>
<accession>Q6FER6</accession>
<name>Q6FER6_ACIAD</name>
<feature type="transmembrane region" description="Helical" evidence="1">
    <location>
        <begin position="71"/>
        <end position="93"/>
    </location>
</feature>
<evidence type="ECO:0000313" key="2">
    <source>
        <dbReference type="EMBL" id="CAG67442.1"/>
    </source>
</evidence>
<organism evidence="2 3">
    <name type="scientific">Acinetobacter baylyi (strain ATCC 33305 / BD413 / ADP1)</name>
    <dbReference type="NCBI Taxonomy" id="62977"/>
    <lineage>
        <taxon>Bacteria</taxon>
        <taxon>Pseudomonadati</taxon>
        <taxon>Pseudomonadota</taxon>
        <taxon>Gammaproteobacteria</taxon>
        <taxon>Moraxellales</taxon>
        <taxon>Moraxellaceae</taxon>
        <taxon>Acinetobacter</taxon>
    </lineage>
</organism>
<feature type="transmembrane region" description="Helical" evidence="1">
    <location>
        <begin position="12"/>
        <end position="33"/>
    </location>
</feature>
<evidence type="ECO:0000256" key="1">
    <source>
        <dbReference type="SAM" id="Phobius"/>
    </source>
</evidence>
<reference evidence="2 3" key="1">
    <citation type="journal article" date="2004" name="Nucleic Acids Res.">
        <title>Unique features revealed by the genome sequence of Acinetobacter sp. ADP1, a versatile and naturally transformation competent bacterium.</title>
        <authorList>
            <person name="Barbe V."/>
            <person name="Vallenet D."/>
            <person name="Fonknechten N."/>
            <person name="Kreimeyer A."/>
            <person name="Oztas S."/>
            <person name="Labarre L."/>
            <person name="Cruveiller S."/>
            <person name="Robert C."/>
            <person name="Duprat S."/>
            <person name="Wincker P."/>
            <person name="Ornston L.N."/>
            <person name="Weissenbach J."/>
            <person name="Marliere P."/>
            <person name="Cohen G.N."/>
            <person name="Medigue C."/>
        </authorList>
    </citation>
    <scope>NUCLEOTIDE SEQUENCE [LARGE SCALE GENOMIC DNA]</scope>
    <source>
        <strain evidence="3">ATCC 33305 / BD413 / ADP1</strain>
    </source>
</reference>
<gene>
    <name evidence="2" type="ordered locus">ACIAD0516</name>
</gene>
<keyword evidence="1" id="KW-1133">Transmembrane helix</keyword>
<sequence>MIYWLSSIQQLTPYYVLASVMIGIVIHLIRHKLQQIHQGNPYREGFKILATVLPIMALIVTIFMLPETAKWILGLQVLGFTVLGVCLASTAHYREPRK</sequence>
<feature type="transmembrane region" description="Helical" evidence="1">
    <location>
        <begin position="45"/>
        <end position="65"/>
    </location>
</feature>
<proteinExistence type="predicted"/>
<evidence type="ECO:0000313" key="3">
    <source>
        <dbReference type="Proteomes" id="UP000000430"/>
    </source>
</evidence>
<dbReference type="STRING" id="202950.GCA_001485005_00755"/>
<keyword evidence="1" id="KW-0812">Transmembrane</keyword>
<dbReference type="KEGG" id="aci:ACIAD0516"/>
<keyword evidence="1" id="KW-0472">Membrane</keyword>
<dbReference type="HOGENOM" id="CLU_143284_0_0_6"/>
<protein>
    <submittedName>
        <fullName evidence="2">Uncharacterized protein</fullName>
    </submittedName>
</protein>
<dbReference type="EMBL" id="CR543861">
    <property type="protein sequence ID" value="CAG67442.1"/>
    <property type="molecule type" value="Genomic_DNA"/>
</dbReference>
<dbReference type="AlphaFoldDB" id="Q6FER6"/>